<dbReference type="GO" id="GO:0005829">
    <property type="term" value="C:cytosol"/>
    <property type="evidence" value="ECO:0007669"/>
    <property type="project" value="TreeGrafter"/>
</dbReference>
<dbReference type="GO" id="GO:0019305">
    <property type="term" value="P:dTDP-rhamnose biosynthetic process"/>
    <property type="evidence" value="ECO:0007669"/>
    <property type="project" value="UniProtKB-UniRule"/>
</dbReference>
<dbReference type="GO" id="GO:0000271">
    <property type="term" value="P:polysaccharide biosynthetic process"/>
    <property type="evidence" value="ECO:0007669"/>
    <property type="project" value="TreeGrafter"/>
</dbReference>
<comment type="similarity">
    <text evidence="7">Belongs to the dTDP-4-dehydrorhamnose 3,5-epimerase family.</text>
</comment>
<evidence type="ECO:0000313" key="9">
    <source>
        <dbReference type="Proteomes" id="UP000680038"/>
    </source>
</evidence>
<dbReference type="PANTHER" id="PTHR21047:SF2">
    <property type="entry name" value="THYMIDINE DIPHOSPHO-4-KETO-RHAMNOSE 3,5-EPIMERASE"/>
    <property type="match status" value="1"/>
</dbReference>
<protein>
    <recommendedName>
        <fullName evidence="4 7">dTDP-4-dehydrorhamnose 3,5-epimerase</fullName>
        <ecNumber evidence="3 7">5.1.3.13</ecNumber>
    </recommendedName>
    <alternativeName>
        <fullName evidence="7">Thymidine diphospho-4-keto-rhamnose 3,5-epimerase</fullName>
    </alternativeName>
</protein>
<dbReference type="AlphaFoldDB" id="A0A916NAZ7"/>
<dbReference type="SUPFAM" id="SSF51182">
    <property type="entry name" value="RmlC-like cupins"/>
    <property type="match status" value="1"/>
</dbReference>
<proteinExistence type="inferred from homology"/>
<dbReference type="Proteomes" id="UP000680038">
    <property type="component" value="Unassembled WGS sequence"/>
</dbReference>
<feature type="site" description="Participates in a stacking interaction with the thymidine ring of dTDP-4-oxo-6-deoxyglucose" evidence="6">
    <location>
        <position position="148"/>
    </location>
</feature>
<dbReference type="NCBIfam" id="TIGR01221">
    <property type="entry name" value="rmlC"/>
    <property type="match status" value="1"/>
</dbReference>
<evidence type="ECO:0000256" key="5">
    <source>
        <dbReference type="PIRSR" id="PIRSR600888-1"/>
    </source>
</evidence>
<evidence type="ECO:0000313" key="8">
    <source>
        <dbReference type="EMBL" id="CAG4990975.1"/>
    </source>
</evidence>
<comment type="caution">
    <text evidence="8">The sequence shown here is derived from an EMBL/GenBank/DDBJ whole genome shotgun (WGS) entry which is preliminary data.</text>
</comment>
<evidence type="ECO:0000256" key="3">
    <source>
        <dbReference type="ARBA" id="ARBA00012098"/>
    </source>
</evidence>
<dbReference type="PANTHER" id="PTHR21047">
    <property type="entry name" value="DTDP-6-DEOXY-D-GLUCOSE-3,5 EPIMERASE"/>
    <property type="match status" value="1"/>
</dbReference>
<dbReference type="EC" id="5.1.3.13" evidence="3 7"/>
<evidence type="ECO:0000256" key="6">
    <source>
        <dbReference type="PIRSR" id="PIRSR600888-3"/>
    </source>
</evidence>
<gene>
    <name evidence="8" type="primary">rfbC_1</name>
    <name evidence="8" type="ORF">DYBT9275_00651</name>
</gene>
<keyword evidence="9" id="KW-1185">Reference proteome</keyword>
<dbReference type="InterPro" id="IPR011051">
    <property type="entry name" value="RmlC_Cupin_sf"/>
</dbReference>
<organism evidence="8 9">
    <name type="scientific">Dyadobacter helix</name>
    <dbReference type="NCBI Taxonomy" id="2822344"/>
    <lineage>
        <taxon>Bacteria</taxon>
        <taxon>Pseudomonadati</taxon>
        <taxon>Bacteroidota</taxon>
        <taxon>Cytophagia</taxon>
        <taxon>Cytophagales</taxon>
        <taxon>Spirosomataceae</taxon>
        <taxon>Dyadobacter</taxon>
    </lineage>
</organism>
<accession>A0A916NAZ7</accession>
<dbReference type="EMBL" id="CAJRAF010000001">
    <property type="protein sequence ID" value="CAG4990975.1"/>
    <property type="molecule type" value="Genomic_DNA"/>
</dbReference>
<evidence type="ECO:0000256" key="7">
    <source>
        <dbReference type="RuleBase" id="RU364069"/>
    </source>
</evidence>
<comment type="catalytic activity">
    <reaction evidence="1 7">
        <text>dTDP-4-dehydro-6-deoxy-alpha-D-glucose = dTDP-4-dehydro-beta-L-rhamnose</text>
        <dbReference type="Rhea" id="RHEA:16969"/>
        <dbReference type="ChEBI" id="CHEBI:57649"/>
        <dbReference type="ChEBI" id="CHEBI:62830"/>
        <dbReference type="EC" id="5.1.3.13"/>
    </reaction>
</comment>
<evidence type="ECO:0000256" key="2">
    <source>
        <dbReference type="ARBA" id="ARBA00001997"/>
    </source>
</evidence>
<feature type="active site" description="Proton donor" evidence="5">
    <location>
        <position position="142"/>
    </location>
</feature>
<comment type="subunit">
    <text evidence="7">Homodimer.</text>
</comment>
<dbReference type="InterPro" id="IPR000888">
    <property type="entry name" value="RmlC-like"/>
</dbReference>
<keyword evidence="7 8" id="KW-0413">Isomerase</keyword>
<name>A0A916NAZ7_9BACT</name>
<feature type="active site" description="Proton acceptor" evidence="5">
    <location>
        <position position="73"/>
    </location>
</feature>
<evidence type="ECO:0000256" key="4">
    <source>
        <dbReference type="ARBA" id="ARBA00019595"/>
    </source>
</evidence>
<dbReference type="Pfam" id="PF00908">
    <property type="entry name" value="dTDP_sugar_isom"/>
    <property type="match status" value="1"/>
</dbReference>
<sequence length="193" mass="21808">MITFSNKTNITPMHIRETSISGLIEFTPRIFEDERGLFFESFNSASFEQYGLPTNFVQDNQSFSKKGVVRGLHFQNAPFAQGKLVRVISGRVLDVAVDIRPESPTFGKYEVFELTGERNNMAYIPEGFAHGFAALEDSIFSYKCTNVYNKQSESGILWNDPSLNIDWGVANPIVSEKDLLLPTFKSLFSKQDL</sequence>
<evidence type="ECO:0000256" key="1">
    <source>
        <dbReference type="ARBA" id="ARBA00001298"/>
    </source>
</evidence>
<reference evidence="8" key="1">
    <citation type="submission" date="2021-04" db="EMBL/GenBank/DDBJ databases">
        <authorList>
            <person name="Rodrigo-Torres L."/>
            <person name="Arahal R. D."/>
            <person name="Lucena T."/>
        </authorList>
    </citation>
    <scope>NUCLEOTIDE SEQUENCE</scope>
    <source>
        <strain evidence="8">CECT 9275</strain>
    </source>
</reference>
<comment type="function">
    <text evidence="2 7">Catalyzes the epimerization of the C3' and C5'positions of dTDP-6-deoxy-D-xylo-4-hexulose, forming dTDP-6-deoxy-L-lyxo-4-hexulose.</text>
</comment>
<dbReference type="GO" id="GO:0008830">
    <property type="term" value="F:dTDP-4-dehydrorhamnose 3,5-epimerase activity"/>
    <property type="evidence" value="ECO:0007669"/>
    <property type="project" value="UniProtKB-UniRule"/>
</dbReference>
<comment type="pathway">
    <text evidence="7">Carbohydrate biosynthesis; dTDP-L-rhamnose biosynthesis.</text>
</comment>
<dbReference type="InterPro" id="IPR014710">
    <property type="entry name" value="RmlC-like_jellyroll"/>
</dbReference>
<dbReference type="CDD" id="cd00438">
    <property type="entry name" value="cupin_RmlC"/>
    <property type="match status" value="1"/>
</dbReference>
<dbReference type="Gene3D" id="2.60.120.10">
    <property type="entry name" value="Jelly Rolls"/>
    <property type="match status" value="1"/>
</dbReference>